<gene>
    <name evidence="3" type="ORF">R53529_LOCUS2159</name>
    <name evidence="2" type="ORF">R53530_LOCUS2127</name>
</gene>
<evidence type="ECO:0000313" key="4">
    <source>
        <dbReference type="Proteomes" id="UP001154255"/>
    </source>
</evidence>
<accession>A0A9W4TT09</accession>
<dbReference type="AlphaFoldDB" id="A0A9W4TT09"/>
<evidence type="ECO:0000313" key="2">
    <source>
        <dbReference type="EMBL" id="CAI3956040.1"/>
    </source>
</evidence>
<dbReference type="RefSeq" id="WP_271790577.1">
    <property type="nucleotide sequence ID" value="NZ_CAMXCJ010000010.1"/>
</dbReference>
<evidence type="ECO:0000313" key="3">
    <source>
        <dbReference type="EMBL" id="CAI3958667.1"/>
    </source>
</evidence>
<evidence type="ECO:0000313" key="5">
    <source>
        <dbReference type="Proteomes" id="UP001154259"/>
    </source>
</evidence>
<name>A0A9W4TT09_9PROT</name>
<keyword evidence="5" id="KW-1185">Reference proteome</keyword>
<evidence type="ECO:0000256" key="1">
    <source>
        <dbReference type="SAM" id="SignalP"/>
    </source>
</evidence>
<dbReference type="EMBL" id="CAMXCM010000009">
    <property type="protein sequence ID" value="CAI3956040.1"/>
    <property type="molecule type" value="Genomic_DNA"/>
</dbReference>
<dbReference type="EMBL" id="CAMXCS010000009">
    <property type="protein sequence ID" value="CAI3958667.1"/>
    <property type="molecule type" value="Genomic_DNA"/>
</dbReference>
<protein>
    <submittedName>
        <fullName evidence="2">Uncharacterized protein</fullName>
    </submittedName>
</protein>
<proteinExistence type="predicted"/>
<organism evidence="2 4">
    <name type="scientific">Commensalibacter communis</name>
    <dbReference type="NCBI Taxonomy" id="2972786"/>
    <lineage>
        <taxon>Bacteria</taxon>
        <taxon>Pseudomonadati</taxon>
        <taxon>Pseudomonadota</taxon>
        <taxon>Alphaproteobacteria</taxon>
        <taxon>Acetobacterales</taxon>
        <taxon>Acetobacteraceae</taxon>
    </lineage>
</organism>
<comment type="caution">
    <text evidence="2">The sequence shown here is derived from an EMBL/GenBank/DDBJ whole genome shotgun (WGS) entry which is preliminary data.</text>
</comment>
<feature type="signal peptide" evidence="1">
    <location>
        <begin position="1"/>
        <end position="21"/>
    </location>
</feature>
<dbReference type="Proteomes" id="UP001154255">
    <property type="component" value="Unassembled WGS sequence"/>
</dbReference>
<sequence length="132" mass="14783">MIKKIIVIYALGLFVSLPVSAKTLYTGKPEQKPLEVAVAFLQDKLPSGDAEGKQIVTLQQSRIYCKSSQLCPLQAKIALTIDGLDDDSIKKKRYELILQFNANQSWEIIKQDITQICQKARGNPNFSKALCR</sequence>
<keyword evidence="1" id="KW-0732">Signal</keyword>
<dbReference type="Proteomes" id="UP001154259">
    <property type="component" value="Unassembled WGS sequence"/>
</dbReference>
<feature type="chain" id="PRO_5040788391" evidence="1">
    <location>
        <begin position="22"/>
        <end position="132"/>
    </location>
</feature>
<reference evidence="2" key="1">
    <citation type="submission" date="2022-10" db="EMBL/GenBank/DDBJ databases">
        <authorList>
            <person name="Botero Cardona J."/>
        </authorList>
    </citation>
    <scope>NUCLEOTIDE SEQUENCE</scope>
    <source>
        <strain evidence="2">LMG 31819</strain>
        <strain evidence="3">R-53529</strain>
    </source>
</reference>